<dbReference type="Pfam" id="PF08281">
    <property type="entry name" value="Sigma70_r4_2"/>
    <property type="match status" value="1"/>
</dbReference>
<dbReference type="STRING" id="469383.Cwoe_1280"/>
<dbReference type="Gene3D" id="1.10.10.10">
    <property type="entry name" value="Winged helix-like DNA-binding domain superfamily/Winged helix DNA-binding domain"/>
    <property type="match status" value="1"/>
</dbReference>
<dbReference type="AlphaFoldDB" id="D3FEN5"/>
<dbReference type="InterPro" id="IPR013249">
    <property type="entry name" value="RNA_pol_sigma70_r4_t2"/>
</dbReference>
<reference evidence="9" key="2">
    <citation type="submission" date="2010-01" db="EMBL/GenBank/DDBJ databases">
        <title>The complete genome of Conexibacter woesei DSM 14684.</title>
        <authorList>
            <consortium name="US DOE Joint Genome Institute (JGI-PGF)"/>
            <person name="Lucas S."/>
            <person name="Copeland A."/>
            <person name="Lapidus A."/>
            <person name="Glavina del Rio T."/>
            <person name="Dalin E."/>
            <person name="Tice H."/>
            <person name="Bruce D."/>
            <person name="Goodwin L."/>
            <person name="Pitluck S."/>
            <person name="Kyrpides N."/>
            <person name="Mavromatis K."/>
            <person name="Ivanova N."/>
            <person name="Mikhailova N."/>
            <person name="Chertkov O."/>
            <person name="Brettin T."/>
            <person name="Detter J.C."/>
            <person name="Han C."/>
            <person name="Larimer F."/>
            <person name="Land M."/>
            <person name="Hauser L."/>
            <person name="Markowitz V."/>
            <person name="Cheng J.-F."/>
            <person name="Hugenholtz P."/>
            <person name="Woyke T."/>
            <person name="Wu D."/>
            <person name="Pukall R."/>
            <person name="Steenblock K."/>
            <person name="Schneider S."/>
            <person name="Klenk H.-P."/>
            <person name="Eisen J.A."/>
        </authorList>
    </citation>
    <scope>NUCLEOTIDE SEQUENCE [LARGE SCALE GENOMIC DNA]</scope>
    <source>
        <strain evidence="9">DSM 14684 / CIP 108061 / JCM 11494 / NBRC 100937 / ID131577</strain>
    </source>
</reference>
<dbReference type="HOGENOM" id="CLU_047691_22_0_11"/>
<dbReference type="GO" id="GO:0006352">
    <property type="term" value="P:DNA-templated transcription initiation"/>
    <property type="evidence" value="ECO:0007669"/>
    <property type="project" value="InterPro"/>
</dbReference>
<dbReference type="NCBIfam" id="NF007214">
    <property type="entry name" value="PRK09636.1"/>
    <property type="match status" value="1"/>
</dbReference>
<dbReference type="GO" id="GO:0003677">
    <property type="term" value="F:DNA binding"/>
    <property type="evidence" value="ECO:0007669"/>
    <property type="project" value="InterPro"/>
</dbReference>
<dbReference type="SUPFAM" id="SSF88946">
    <property type="entry name" value="Sigma2 domain of RNA polymerase sigma factors"/>
    <property type="match status" value="1"/>
</dbReference>
<evidence type="ECO:0000256" key="5">
    <source>
        <dbReference type="ARBA" id="ARBA00023163"/>
    </source>
</evidence>
<dbReference type="CDD" id="cd06171">
    <property type="entry name" value="Sigma70_r4"/>
    <property type="match status" value="1"/>
</dbReference>
<evidence type="ECO:0000313" key="9">
    <source>
        <dbReference type="Proteomes" id="UP000008229"/>
    </source>
</evidence>
<feature type="domain" description="RNA polymerase sigma-70 region 2" evidence="6">
    <location>
        <begin position="14"/>
        <end position="76"/>
    </location>
</feature>
<dbReference type="SUPFAM" id="SSF88659">
    <property type="entry name" value="Sigma3 and sigma4 domains of RNA polymerase sigma factors"/>
    <property type="match status" value="1"/>
</dbReference>
<protein>
    <submittedName>
        <fullName evidence="8">RNA polymerase, sigma-24 subunit, ECF subfamily</fullName>
    </submittedName>
</protein>
<dbReference type="InterPro" id="IPR032710">
    <property type="entry name" value="NTF2-like_dom_sf"/>
</dbReference>
<comment type="similarity">
    <text evidence="1">Belongs to the sigma-70 factor family. ECF subfamily.</text>
</comment>
<dbReference type="eggNOG" id="COG1595">
    <property type="taxonomic scope" value="Bacteria"/>
</dbReference>
<dbReference type="SUPFAM" id="SSF54427">
    <property type="entry name" value="NTF2-like"/>
    <property type="match status" value="1"/>
</dbReference>
<dbReference type="NCBIfam" id="TIGR02937">
    <property type="entry name" value="sigma70-ECF"/>
    <property type="match status" value="1"/>
</dbReference>
<sequence precursor="true">MIVRCEEELAAAFEDQRPYLRRLAYGTLGSFAEADDVVQEAWLRLQRTDVEPIRDLRGWLTTVVGRLALDALGSARNRRERYVGPWLPEPLVEDVAAEDPADRVTLDEQVTTALLVVLERLSPAERTAFVLHDVFGLSFAEVAEVVGRSPAAVRQLAARARRHVDDGTPRFPASREQHTRIVAAFAVAWQAGDVDALLAVLDPGVTFRSDGGGNVVAVSRPVDGAERVARTLVALATANVRRGVAVRGGIVDVNGLPGLLVEEDHVRGVVSLTVDDGRIVAIDVVRNPEKLRHVPALPDADAGES</sequence>
<dbReference type="OrthoDB" id="3211555at2"/>
<dbReference type="Proteomes" id="UP000008229">
    <property type="component" value="Chromosome"/>
</dbReference>
<dbReference type="InterPro" id="IPR007627">
    <property type="entry name" value="RNA_pol_sigma70_r2"/>
</dbReference>
<reference evidence="8 9" key="1">
    <citation type="journal article" date="2010" name="Stand. Genomic Sci.">
        <title>Complete genome sequence of Conexibacter woesei type strain (ID131577).</title>
        <authorList>
            <person name="Pukall R."/>
            <person name="Lapidus A."/>
            <person name="Glavina Del Rio T."/>
            <person name="Copeland A."/>
            <person name="Tice H."/>
            <person name="Cheng J.-F."/>
            <person name="Lucas S."/>
            <person name="Chen F."/>
            <person name="Nolan M."/>
            <person name="Bruce D."/>
            <person name="Goodwin L."/>
            <person name="Pitluck S."/>
            <person name="Mavromatis K."/>
            <person name="Ivanova N."/>
            <person name="Ovchinnikova G."/>
            <person name="Pati A."/>
            <person name="Chen A."/>
            <person name="Palaniappan K."/>
            <person name="Land M."/>
            <person name="Hauser L."/>
            <person name="Chang Y.-J."/>
            <person name="Jeffries C.D."/>
            <person name="Chain P."/>
            <person name="Meincke L."/>
            <person name="Sims D."/>
            <person name="Brettin T."/>
            <person name="Detter J.C."/>
            <person name="Rohde M."/>
            <person name="Goeker M."/>
            <person name="Bristow J."/>
            <person name="Eisen J.A."/>
            <person name="Markowitz V."/>
            <person name="Kyrpides N.C."/>
            <person name="Klenk H.-P."/>
            <person name="Hugenholtz P."/>
        </authorList>
    </citation>
    <scope>NUCLEOTIDE SEQUENCE [LARGE SCALE GENOMIC DNA]</scope>
    <source>
        <strain evidence="9">DSM 14684 / CIP 108061 / JCM 11494 / NBRC 100937 / ID131577</strain>
    </source>
</reference>
<dbReference type="GO" id="GO:0016987">
    <property type="term" value="F:sigma factor activity"/>
    <property type="evidence" value="ECO:0007669"/>
    <property type="project" value="UniProtKB-KW"/>
</dbReference>
<dbReference type="Pfam" id="PF04542">
    <property type="entry name" value="Sigma70_r2"/>
    <property type="match status" value="1"/>
</dbReference>
<dbReference type="Gene3D" id="1.10.1740.10">
    <property type="match status" value="1"/>
</dbReference>
<dbReference type="Gene3D" id="3.10.450.50">
    <property type="match status" value="1"/>
</dbReference>
<organism evidence="8 9">
    <name type="scientific">Conexibacter woesei (strain DSM 14684 / CCUG 47730 / CIP 108061 / JCM 11494 / NBRC 100937 / ID131577)</name>
    <dbReference type="NCBI Taxonomy" id="469383"/>
    <lineage>
        <taxon>Bacteria</taxon>
        <taxon>Bacillati</taxon>
        <taxon>Actinomycetota</taxon>
        <taxon>Thermoleophilia</taxon>
        <taxon>Solirubrobacterales</taxon>
        <taxon>Conexibacteraceae</taxon>
        <taxon>Conexibacter</taxon>
    </lineage>
</organism>
<dbReference type="EMBL" id="CP001854">
    <property type="protein sequence ID" value="ADB49709.1"/>
    <property type="molecule type" value="Genomic_DNA"/>
</dbReference>
<evidence type="ECO:0000259" key="6">
    <source>
        <dbReference type="Pfam" id="PF04542"/>
    </source>
</evidence>
<dbReference type="PANTHER" id="PTHR30173:SF43">
    <property type="entry name" value="ECF RNA POLYMERASE SIGMA FACTOR SIGI-RELATED"/>
    <property type="match status" value="1"/>
</dbReference>
<dbReference type="InterPro" id="IPR036388">
    <property type="entry name" value="WH-like_DNA-bd_sf"/>
</dbReference>
<comment type="subunit">
    <text evidence="2">Interacts transiently with the RNA polymerase catalytic core formed by RpoA, RpoB, RpoC and RpoZ (2 alpha, 1 beta, 1 beta' and 1 omega subunit) to form the RNA polymerase holoenzyme that can initiate transcription.</text>
</comment>
<keyword evidence="4" id="KW-0731">Sigma factor</keyword>
<evidence type="ECO:0000256" key="4">
    <source>
        <dbReference type="ARBA" id="ARBA00023082"/>
    </source>
</evidence>
<evidence type="ECO:0000313" key="8">
    <source>
        <dbReference type="EMBL" id="ADB49709.1"/>
    </source>
</evidence>
<proteinExistence type="inferred from homology"/>
<dbReference type="InterPro" id="IPR013325">
    <property type="entry name" value="RNA_pol_sigma_r2"/>
</dbReference>
<accession>D3FEN5</accession>
<keyword evidence="5" id="KW-0804">Transcription</keyword>
<dbReference type="InterPro" id="IPR013324">
    <property type="entry name" value="RNA_pol_sigma_r3/r4-like"/>
</dbReference>
<gene>
    <name evidence="8" type="ordered locus">Cwoe_1280</name>
</gene>
<dbReference type="InterPro" id="IPR014284">
    <property type="entry name" value="RNA_pol_sigma-70_dom"/>
</dbReference>
<feature type="domain" description="RNA polymerase sigma factor 70 region 4 type 2" evidence="7">
    <location>
        <begin position="113"/>
        <end position="163"/>
    </location>
</feature>
<dbReference type="InterPro" id="IPR052704">
    <property type="entry name" value="ECF_Sigma-70_Domain"/>
</dbReference>
<dbReference type="RefSeq" id="WP_012932760.1">
    <property type="nucleotide sequence ID" value="NC_013739.1"/>
</dbReference>
<dbReference type="KEGG" id="cwo:Cwoe_1280"/>
<name>D3FEN5_CONWI</name>
<evidence type="ECO:0000256" key="1">
    <source>
        <dbReference type="ARBA" id="ARBA00010641"/>
    </source>
</evidence>
<evidence type="ECO:0000256" key="2">
    <source>
        <dbReference type="ARBA" id="ARBA00011344"/>
    </source>
</evidence>
<dbReference type="PANTHER" id="PTHR30173">
    <property type="entry name" value="SIGMA 19 FACTOR"/>
    <property type="match status" value="1"/>
</dbReference>
<evidence type="ECO:0000259" key="7">
    <source>
        <dbReference type="Pfam" id="PF08281"/>
    </source>
</evidence>
<keyword evidence="9" id="KW-1185">Reference proteome</keyword>
<evidence type="ECO:0000256" key="3">
    <source>
        <dbReference type="ARBA" id="ARBA00023015"/>
    </source>
</evidence>
<keyword evidence="3" id="KW-0805">Transcription regulation</keyword>